<dbReference type="Pfam" id="PF06041">
    <property type="entry name" value="DUF924"/>
    <property type="match status" value="1"/>
</dbReference>
<dbReference type="Gene3D" id="1.20.58.320">
    <property type="entry name" value="TPR-like"/>
    <property type="match status" value="1"/>
</dbReference>
<dbReference type="SUPFAM" id="SSF48452">
    <property type="entry name" value="TPR-like"/>
    <property type="match status" value="1"/>
</dbReference>
<gene>
    <name evidence="1" type="ORF">DFR35_0778</name>
</gene>
<dbReference type="Proteomes" id="UP000268908">
    <property type="component" value="Unassembled WGS sequence"/>
</dbReference>
<comment type="caution">
    <text evidence="1">The sequence shown here is derived from an EMBL/GenBank/DDBJ whole genome shotgun (WGS) entry which is preliminary data.</text>
</comment>
<dbReference type="InterPro" id="IPR010323">
    <property type="entry name" value="DUF924"/>
</dbReference>
<sequence length="197" mass="22293">MNPTGEAQAVIDFWFLPATDPQHGRFRREWFRRDDAFDAEIRSRFGTLVEAALDGQLSEWETTAAGALARILLLDQFTRNIFRGTARAFAGDTQALALAERLVGSGRDKNLPPLQRWFVFLPFEHSEALIDQERSVALFAGLRREGQDPAFDAAYDYALRHRTAIERFGRFPGRNAILGRESTAEEIAALEAGEFRF</sequence>
<organism evidence="1 2">
    <name type="scientific">Sulfurisoma sediminicola</name>
    <dbReference type="NCBI Taxonomy" id="1381557"/>
    <lineage>
        <taxon>Bacteria</taxon>
        <taxon>Pseudomonadati</taxon>
        <taxon>Pseudomonadota</taxon>
        <taxon>Betaproteobacteria</taxon>
        <taxon>Nitrosomonadales</taxon>
        <taxon>Sterolibacteriaceae</taxon>
        <taxon>Sulfurisoma</taxon>
    </lineage>
</organism>
<protein>
    <submittedName>
        <fullName evidence="1">Uncharacterized protein (DUF924 family)</fullName>
    </submittedName>
</protein>
<evidence type="ECO:0000313" key="1">
    <source>
        <dbReference type="EMBL" id="RLJ68224.1"/>
    </source>
</evidence>
<name>A0A497XK24_9PROT</name>
<dbReference type="RefSeq" id="WP_121240141.1">
    <property type="nucleotide sequence ID" value="NZ_BHVV01000001.1"/>
</dbReference>
<dbReference type="EMBL" id="RCCI01000004">
    <property type="protein sequence ID" value="RLJ68224.1"/>
    <property type="molecule type" value="Genomic_DNA"/>
</dbReference>
<keyword evidence="2" id="KW-1185">Reference proteome</keyword>
<evidence type="ECO:0000313" key="2">
    <source>
        <dbReference type="Proteomes" id="UP000268908"/>
    </source>
</evidence>
<dbReference type="InterPro" id="IPR011990">
    <property type="entry name" value="TPR-like_helical_dom_sf"/>
</dbReference>
<accession>A0A497XK24</accession>
<dbReference type="Gene3D" id="1.25.40.10">
    <property type="entry name" value="Tetratricopeptide repeat domain"/>
    <property type="match status" value="1"/>
</dbReference>
<reference evidence="1 2" key="1">
    <citation type="submission" date="2018-10" db="EMBL/GenBank/DDBJ databases">
        <title>Genomic Encyclopedia of Type Strains, Phase IV (KMG-IV): sequencing the most valuable type-strain genomes for metagenomic binning, comparative biology and taxonomic classification.</title>
        <authorList>
            <person name="Goeker M."/>
        </authorList>
    </citation>
    <scope>NUCLEOTIDE SEQUENCE [LARGE SCALE GENOMIC DNA]</scope>
    <source>
        <strain evidence="1 2">DSM 26916</strain>
    </source>
</reference>
<dbReference type="AlphaFoldDB" id="A0A497XK24"/>
<proteinExistence type="predicted"/>
<dbReference type="OrthoDB" id="7593450at2"/>